<evidence type="ECO:0000313" key="7">
    <source>
        <dbReference type="EMBL" id="CAA9347426.1"/>
    </source>
</evidence>
<evidence type="ECO:0000256" key="2">
    <source>
        <dbReference type="ARBA" id="ARBA00022618"/>
    </source>
</evidence>
<evidence type="ECO:0000256" key="3">
    <source>
        <dbReference type="ARBA" id="ARBA00022692"/>
    </source>
</evidence>
<reference evidence="7" key="1">
    <citation type="submission" date="2020-02" db="EMBL/GenBank/DDBJ databases">
        <authorList>
            <person name="Meier V. D."/>
        </authorList>
    </citation>
    <scope>NUCLEOTIDE SEQUENCE</scope>
    <source>
        <strain evidence="7">AVDCRST_MAG89</strain>
    </source>
</reference>
<dbReference type="PANTHER" id="PTHR35851">
    <property type="entry name" value="CELL DIVISION PROTEIN FTSQ"/>
    <property type="match status" value="1"/>
</dbReference>
<evidence type="ECO:0000256" key="5">
    <source>
        <dbReference type="ARBA" id="ARBA00023306"/>
    </source>
</evidence>
<keyword evidence="3" id="KW-0812">Transmembrane</keyword>
<dbReference type="GO" id="GO:0090529">
    <property type="term" value="P:cell septum assembly"/>
    <property type="evidence" value="ECO:0007669"/>
    <property type="project" value="InterPro"/>
</dbReference>
<gene>
    <name evidence="7" type="ORF">AVDCRST_MAG89-2939</name>
</gene>
<accession>A0A6J4M1L1</accession>
<name>A0A6J4M1L1_9BACT</name>
<keyword evidence="2" id="KW-0132">Cell division</keyword>
<dbReference type="PANTHER" id="PTHR35851:SF1">
    <property type="entry name" value="CELL DIVISION PROTEIN FTSQ"/>
    <property type="match status" value="1"/>
</dbReference>
<keyword evidence="4" id="KW-0472">Membrane</keyword>
<dbReference type="InterPro" id="IPR013685">
    <property type="entry name" value="POTRA_FtsQ_type"/>
</dbReference>
<evidence type="ECO:0000259" key="6">
    <source>
        <dbReference type="Pfam" id="PF08478"/>
    </source>
</evidence>
<evidence type="ECO:0000256" key="1">
    <source>
        <dbReference type="ARBA" id="ARBA00022475"/>
    </source>
</evidence>
<dbReference type="Gene3D" id="3.10.20.310">
    <property type="entry name" value="membrane protein fhac"/>
    <property type="match status" value="1"/>
</dbReference>
<protein>
    <recommendedName>
        <fullName evidence="6">POTRA domain-containing protein</fullName>
    </recommendedName>
</protein>
<feature type="domain" description="POTRA" evidence="6">
    <location>
        <begin position="35"/>
        <end position="99"/>
    </location>
</feature>
<dbReference type="Pfam" id="PF08478">
    <property type="entry name" value="POTRA_1"/>
    <property type="match status" value="1"/>
</dbReference>
<dbReference type="EMBL" id="CADCTV010000614">
    <property type="protein sequence ID" value="CAA9347426.1"/>
    <property type="molecule type" value="Genomic_DNA"/>
</dbReference>
<dbReference type="AlphaFoldDB" id="A0A6J4M1L1"/>
<keyword evidence="1" id="KW-1003">Cell membrane</keyword>
<keyword evidence="4" id="KW-1133">Transmembrane helix</keyword>
<organism evidence="7">
    <name type="scientific">uncultured Gemmatimonadota bacterium</name>
    <dbReference type="NCBI Taxonomy" id="203437"/>
    <lineage>
        <taxon>Bacteria</taxon>
        <taxon>Pseudomonadati</taxon>
        <taxon>Gemmatimonadota</taxon>
        <taxon>environmental samples</taxon>
    </lineage>
</organism>
<keyword evidence="5" id="KW-0131">Cell cycle</keyword>
<evidence type="ECO:0000256" key="4">
    <source>
        <dbReference type="ARBA" id="ARBA00022989"/>
    </source>
</evidence>
<sequence>MRRARLIAFALVAAAAGSSPFWGPPALRHLPWFAADRVEVAGARLLAPHEVVQASGVRIGMNVWADPAAWEAALRRHPVIASASVERKLPSTLRIRIVEKRPVAFLSGTLRPATATGEILPVDPARVPVDLPIAGTAPDSASRVRDRATLRVLAEAARLADADPMLMARVSEVGIRRDGATRLVMAAPRAEVLLASGAAEPRLTQLRAALADVDRRLPGGGRAVLDARFADQVVVRLLAPTPAPVPAPQPPSQN</sequence>
<proteinExistence type="predicted"/>
<dbReference type="InterPro" id="IPR026579">
    <property type="entry name" value="FtsQ"/>
</dbReference>